<feature type="domain" description="HTH tetR-type" evidence="6">
    <location>
        <begin position="14"/>
        <end position="74"/>
    </location>
</feature>
<dbReference type="InterPro" id="IPR041347">
    <property type="entry name" value="MftR_C"/>
</dbReference>
<evidence type="ECO:0000313" key="8">
    <source>
        <dbReference type="Proteomes" id="UP001595698"/>
    </source>
</evidence>
<evidence type="ECO:0000259" key="6">
    <source>
        <dbReference type="PROSITE" id="PS50977"/>
    </source>
</evidence>
<protein>
    <submittedName>
        <fullName evidence="7">TetR family transcriptional regulator</fullName>
    </submittedName>
</protein>
<evidence type="ECO:0000256" key="5">
    <source>
        <dbReference type="SAM" id="MobiDB-lite"/>
    </source>
</evidence>
<dbReference type="SUPFAM" id="SSF46689">
    <property type="entry name" value="Homeodomain-like"/>
    <property type="match status" value="1"/>
</dbReference>
<evidence type="ECO:0000256" key="3">
    <source>
        <dbReference type="ARBA" id="ARBA00023163"/>
    </source>
</evidence>
<dbReference type="InterPro" id="IPR050109">
    <property type="entry name" value="HTH-type_TetR-like_transc_reg"/>
</dbReference>
<dbReference type="InterPro" id="IPR009057">
    <property type="entry name" value="Homeodomain-like_sf"/>
</dbReference>
<keyword evidence="8" id="KW-1185">Reference proteome</keyword>
<dbReference type="PROSITE" id="PS50977">
    <property type="entry name" value="HTH_TETR_2"/>
    <property type="match status" value="1"/>
</dbReference>
<organism evidence="7 8">
    <name type="scientific">Streptosporangium jomthongense</name>
    <dbReference type="NCBI Taxonomy" id="1193683"/>
    <lineage>
        <taxon>Bacteria</taxon>
        <taxon>Bacillati</taxon>
        <taxon>Actinomycetota</taxon>
        <taxon>Actinomycetes</taxon>
        <taxon>Streptosporangiales</taxon>
        <taxon>Streptosporangiaceae</taxon>
        <taxon>Streptosporangium</taxon>
    </lineage>
</organism>
<keyword evidence="2 4" id="KW-0238">DNA-binding</keyword>
<dbReference type="EMBL" id="JBHSBC010000009">
    <property type="protein sequence ID" value="MFC3980528.1"/>
    <property type="molecule type" value="Genomic_DNA"/>
</dbReference>
<accession>A0ABV8EZN5</accession>
<name>A0ABV8EZN5_9ACTN</name>
<evidence type="ECO:0000256" key="1">
    <source>
        <dbReference type="ARBA" id="ARBA00023015"/>
    </source>
</evidence>
<feature type="region of interest" description="Disordered" evidence="5">
    <location>
        <begin position="196"/>
        <end position="227"/>
    </location>
</feature>
<dbReference type="RefSeq" id="WP_352013962.1">
    <property type="nucleotide sequence ID" value="NZ_JBHSBC010000009.1"/>
</dbReference>
<evidence type="ECO:0000256" key="4">
    <source>
        <dbReference type="PROSITE-ProRule" id="PRU00335"/>
    </source>
</evidence>
<dbReference type="PANTHER" id="PTHR30055">
    <property type="entry name" value="HTH-TYPE TRANSCRIPTIONAL REGULATOR RUTR"/>
    <property type="match status" value="1"/>
</dbReference>
<reference evidence="8" key="1">
    <citation type="journal article" date="2019" name="Int. J. Syst. Evol. Microbiol.">
        <title>The Global Catalogue of Microorganisms (GCM) 10K type strain sequencing project: providing services to taxonomists for standard genome sequencing and annotation.</title>
        <authorList>
            <consortium name="The Broad Institute Genomics Platform"/>
            <consortium name="The Broad Institute Genome Sequencing Center for Infectious Disease"/>
            <person name="Wu L."/>
            <person name="Ma J."/>
        </authorList>
    </citation>
    <scope>NUCLEOTIDE SEQUENCE [LARGE SCALE GENOMIC DNA]</scope>
    <source>
        <strain evidence="8">TBRC 7912</strain>
    </source>
</reference>
<dbReference type="Pfam" id="PF17754">
    <property type="entry name" value="TetR_C_14"/>
    <property type="match status" value="1"/>
</dbReference>
<evidence type="ECO:0000313" key="7">
    <source>
        <dbReference type="EMBL" id="MFC3980528.1"/>
    </source>
</evidence>
<dbReference type="Proteomes" id="UP001595698">
    <property type="component" value="Unassembled WGS sequence"/>
</dbReference>
<keyword evidence="1" id="KW-0805">Transcription regulation</keyword>
<proteinExistence type="predicted"/>
<dbReference type="Gene3D" id="1.10.357.10">
    <property type="entry name" value="Tetracycline Repressor, domain 2"/>
    <property type="match status" value="1"/>
</dbReference>
<keyword evidence="3" id="KW-0804">Transcription</keyword>
<sequence>MDEGGMGRRERRKRATRAALSEAALRMCAERGVANVTAEQVAEEVGVALRTFFNYFSCKEEAVVAGDAAIAEAIVAAFRGRPAAEPVLAALRAAVLEVVDEDKLRFHVEHLQVLRGDPALLPYRLKAFAARERELAAAVSERTGVGDEDLYPGLVASCMLSALRVATQRWLSEPGPLSSLIDTVVAQLDAGLGAPLDRSRADANGRPEPVRAQAWGASQATGRECTP</sequence>
<gene>
    <name evidence="7" type="ORF">ACFOYY_10375</name>
</gene>
<feature type="DNA-binding region" description="H-T-H motif" evidence="4">
    <location>
        <begin position="37"/>
        <end position="56"/>
    </location>
</feature>
<dbReference type="PANTHER" id="PTHR30055:SF238">
    <property type="entry name" value="MYCOFACTOCIN BIOSYNTHESIS TRANSCRIPTIONAL REGULATOR MFTR-RELATED"/>
    <property type="match status" value="1"/>
</dbReference>
<evidence type="ECO:0000256" key="2">
    <source>
        <dbReference type="ARBA" id="ARBA00023125"/>
    </source>
</evidence>
<feature type="compositionally biased region" description="Basic and acidic residues" evidence="5">
    <location>
        <begin position="197"/>
        <end position="209"/>
    </location>
</feature>
<comment type="caution">
    <text evidence="7">The sequence shown here is derived from an EMBL/GenBank/DDBJ whole genome shotgun (WGS) entry which is preliminary data.</text>
</comment>
<dbReference type="InterPro" id="IPR001647">
    <property type="entry name" value="HTH_TetR"/>
</dbReference>
<dbReference type="Gene3D" id="1.10.10.60">
    <property type="entry name" value="Homeodomain-like"/>
    <property type="match status" value="1"/>
</dbReference>
<dbReference type="Pfam" id="PF00440">
    <property type="entry name" value="TetR_N"/>
    <property type="match status" value="1"/>
</dbReference>